<gene>
    <name evidence="4" type="ORF">O4213_05810</name>
</gene>
<dbReference type="PANTHER" id="PTHR10434:SF11">
    <property type="entry name" value="1-ACYL-SN-GLYCEROL-3-PHOSPHATE ACYLTRANSFERASE"/>
    <property type="match status" value="1"/>
</dbReference>
<keyword evidence="5" id="KW-1185">Reference proteome</keyword>
<proteinExistence type="predicted"/>
<protein>
    <submittedName>
        <fullName evidence="4">Lysophospholipid acyltransferase family protein</fullName>
    </submittedName>
</protein>
<dbReference type="GO" id="GO:0016746">
    <property type="term" value="F:acyltransferase activity"/>
    <property type="evidence" value="ECO:0007669"/>
    <property type="project" value="UniProtKB-KW"/>
</dbReference>
<sequence length="204" mass="22483">MWYRILKYVLVGPVLRLIARPLVSGLQHVPRSGPVIIAANHLAVIDSFLLCLVIDRRLTFLAKHDYFIRPGVRGALQRWFFTAAGQVPVDRAGGDAAAAALDAATAILESGDVWAIHPEGTRSPDGHLHRGRTGVARVAAATGAPVIPIALQHTARLRPWRRARITIGPPSDLRSSNIRTCTDQLMMEIREMSGQRYVDTYARR</sequence>
<comment type="caution">
    <text evidence="4">The sequence shown here is derived from an EMBL/GenBank/DDBJ whole genome shotgun (WGS) entry which is preliminary data.</text>
</comment>
<dbReference type="RefSeq" id="WP_301570020.1">
    <property type="nucleotide sequence ID" value="NZ_JAPWIE010000002.1"/>
</dbReference>
<organism evidence="4 5">
    <name type="scientific">Gordonia rubripertincta</name>
    <name type="common">Rhodococcus corallinus</name>
    <dbReference type="NCBI Taxonomy" id="36822"/>
    <lineage>
        <taxon>Bacteria</taxon>
        <taxon>Bacillati</taxon>
        <taxon>Actinomycetota</taxon>
        <taxon>Actinomycetes</taxon>
        <taxon>Mycobacteriales</taxon>
        <taxon>Gordoniaceae</taxon>
        <taxon>Gordonia</taxon>
    </lineage>
</organism>
<dbReference type="EMBL" id="JAPWIE010000002">
    <property type="protein sequence ID" value="MCZ4549488.1"/>
    <property type="molecule type" value="Genomic_DNA"/>
</dbReference>
<name>A0ABT4MR59_GORRU</name>
<accession>A0ABT4MR59</accession>
<dbReference type="Proteomes" id="UP001067235">
    <property type="component" value="Unassembled WGS sequence"/>
</dbReference>
<evidence type="ECO:0000256" key="1">
    <source>
        <dbReference type="ARBA" id="ARBA00022679"/>
    </source>
</evidence>
<dbReference type="InterPro" id="IPR002123">
    <property type="entry name" value="Plipid/glycerol_acylTrfase"/>
</dbReference>
<feature type="domain" description="Phospholipid/glycerol acyltransferase" evidence="3">
    <location>
        <begin position="35"/>
        <end position="154"/>
    </location>
</feature>
<dbReference type="Pfam" id="PF01553">
    <property type="entry name" value="Acyltransferase"/>
    <property type="match status" value="1"/>
</dbReference>
<dbReference type="PANTHER" id="PTHR10434">
    <property type="entry name" value="1-ACYL-SN-GLYCEROL-3-PHOSPHATE ACYLTRANSFERASE"/>
    <property type="match status" value="1"/>
</dbReference>
<keyword evidence="1" id="KW-0808">Transferase</keyword>
<evidence type="ECO:0000313" key="5">
    <source>
        <dbReference type="Proteomes" id="UP001067235"/>
    </source>
</evidence>
<reference evidence="4" key="1">
    <citation type="submission" date="2022-12" db="EMBL/GenBank/DDBJ databases">
        <authorList>
            <person name="Krivoruchko A.V."/>
            <person name="Elkin A."/>
        </authorList>
    </citation>
    <scope>NUCLEOTIDE SEQUENCE</scope>
    <source>
        <strain evidence="4">IEGM 1388</strain>
    </source>
</reference>
<keyword evidence="2 4" id="KW-0012">Acyltransferase</keyword>
<evidence type="ECO:0000256" key="2">
    <source>
        <dbReference type="ARBA" id="ARBA00023315"/>
    </source>
</evidence>
<evidence type="ECO:0000259" key="3">
    <source>
        <dbReference type="SMART" id="SM00563"/>
    </source>
</evidence>
<dbReference type="SUPFAM" id="SSF69593">
    <property type="entry name" value="Glycerol-3-phosphate (1)-acyltransferase"/>
    <property type="match status" value="1"/>
</dbReference>
<dbReference type="SMART" id="SM00563">
    <property type="entry name" value="PlsC"/>
    <property type="match status" value="1"/>
</dbReference>
<evidence type="ECO:0000313" key="4">
    <source>
        <dbReference type="EMBL" id="MCZ4549488.1"/>
    </source>
</evidence>
<dbReference type="CDD" id="cd07989">
    <property type="entry name" value="LPLAT_AGPAT-like"/>
    <property type="match status" value="1"/>
</dbReference>